<dbReference type="RefSeq" id="WP_190764682.1">
    <property type="nucleotide sequence ID" value="NZ_JACXLD010000004.1"/>
</dbReference>
<dbReference type="InterPro" id="IPR036265">
    <property type="entry name" value="HIT-like_sf"/>
</dbReference>
<evidence type="ECO:0000256" key="3">
    <source>
        <dbReference type="PROSITE-ProRule" id="PRU00464"/>
    </source>
</evidence>
<proteinExistence type="predicted"/>
<dbReference type="AlphaFoldDB" id="A0A927GWP6"/>
<accession>A0A927GWP6</accession>
<sequence length="131" mass="14307">MSSVFSMIIKRELPGHFVYEDDLAIGIMTIAPIVPGHVLVIPKEEIDHWDDLPAELMAHLFAVSKTIAKAQKQVYQSERVSLQIVGLEVPHTHLHLVPINTLSDADFSGASMAEQSALAAEAEKIRQALAG</sequence>
<gene>
    <name evidence="5" type="ORF">IB286_09065</name>
</gene>
<comment type="caution">
    <text evidence="5">The sequence shown here is derived from an EMBL/GenBank/DDBJ whole genome shotgun (WGS) entry which is preliminary data.</text>
</comment>
<evidence type="ECO:0000259" key="4">
    <source>
        <dbReference type="PROSITE" id="PS51084"/>
    </source>
</evidence>
<evidence type="ECO:0000256" key="1">
    <source>
        <dbReference type="PIRSR" id="PIRSR601310-1"/>
    </source>
</evidence>
<dbReference type="PANTHER" id="PTHR46648:SF1">
    <property type="entry name" value="ADENOSINE 5'-MONOPHOSPHORAMIDASE HNT1"/>
    <property type="match status" value="1"/>
</dbReference>
<reference evidence="5" key="1">
    <citation type="submission" date="2020-09" db="EMBL/GenBank/DDBJ databases">
        <authorList>
            <person name="Yoon J.-W."/>
        </authorList>
    </citation>
    <scope>NUCLEOTIDE SEQUENCE</scope>
    <source>
        <strain evidence="5">KMU-158</strain>
    </source>
</reference>
<dbReference type="PROSITE" id="PS51084">
    <property type="entry name" value="HIT_2"/>
    <property type="match status" value="1"/>
</dbReference>
<dbReference type="PRINTS" id="PR00332">
    <property type="entry name" value="HISTRIAD"/>
</dbReference>
<organism evidence="5 6">
    <name type="scientific">Spongiibacter pelagi</name>
    <dbReference type="NCBI Taxonomy" id="2760804"/>
    <lineage>
        <taxon>Bacteria</taxon>
        <taxon>Pseudomonadati</taxon>
        <taxon>Pseudomonadota</taxon>
        <taxon>Gammaproteobacteria</taxon>
        <taxon>Cellvibrionales</taxon>
        <taxon>Spongiibacteraceae</taxon>
        <taxon>Spongiibacter</taxon>
    </lineage>
</organism>
<dbReference type="SUPFAM" id="SSF54197">
    <property type="entry name" value="HIT-like"/>
    <property type="match status" value="1"/>
</dbReference>
<dbReference type="InterPro" id="IPR001310">
    <property type="entry name" value="Histidine_triad_HIT"/>
</dbReference>
<keyword evidence="6" id="KW-1185">Reference proteome</keyword>
<evidence type="ECO:0000313" key="5">
    <source>
        <dbReference type="EMBL" id="MBD2859157.1"/>
    </source>
</evidence>
<dbReference type="InterPro" id="IPR011146">
    <property type="entry name" value="HIT-like"/>
</dbReference>
<feature type="short sequence motif" description="Histidine triad motif" evidence="2 3">
    <location>
        <begin position="91"/>
        <end position="95"/>
    </location>
</feature>
<feature type="domain" description="HIT" evidence="4">
    <location>
        <begin position="4"/>
        <end position="107"/>
    </location>
</feature>
<dbReference type="EMBL" id="JACXLD010000004">
    <property type="protein sequence ID" value="MBD2859157.1"/>
    <property type="molecule type" value="Genomic_DNA"/>
</dbReference>
<dbReference type="GO" id="GO:0003824">
    <property type="term" value="F:catalytic activity"/>
    <property type="evidence" value="ECO:0007669"/>
    <property type="project" value="InterPro"/>
</dbReference>
<name>A0A927GWP6_9GAMM</name>
<evidence type="ECO:0000256" key="2">
    <source>
        <dbReference type="PIRSR" id="PIRSR601310-3"/>
    </source>
</evidence>
<dbReference type="Proteomes" id="UP000610558">
    <property type="component" value="Unassembled WGS sequence"/>
</dbReference>
<feature type="active site" description="Tele-AMP-histidine intermediate" evidence="1">
    <location>
        <position position="93"/>
    </location>
</feature>
<dbReference type="PANTHER" id="PTHR46648">
    <property type="entry name" value="HIT FAMILY PROTEIN 1"/>
    <property type="match status" value="1"/>
</dbReference>
<dbReference type="GO" id="GO:0009117">
    <property type="term" value="P:nucleotide metabolic process"/>
    <property type="evidence" value="ECO:0007669"/>
    <property type="project" value="TreeGrafter"/>
</dbReference>
<dbReference type="Gene3D" id="3.30.428.10">
    <property type="entry name" value="HIT-like"/>
    <property type="match status" value="1"/>
</dbReference>
<evidence type="ECO:0000313" key="6">
    <source>
        <dbReference type="Proteomes" id="UP000610558"/>
    </source>
</evidence>
<dbReference type="Pfam" id="PF01230">
    <property type="entry name" value="HIT"/>
    <property type="match status" value="1"/>
</dbReference>
<protein>
    <submittedName>
        <fullName evidence="5">HIT family protein</fullName>
    </submittedName>
</protein>